<sequence length="1008" mass="111923">MEQPGGPSRPIPRDATPGHGPLRHLHLSMDAFWRQAREQFLSQLSDRQRAQEEARREYTTLEDTVKSLSEAKSRAESAYGTKFQGKLVEFKLSRVLYRLDVLLRVGDYAIKFAPAAASPVWAAIRLIAWSITQDFETCQFLVDTVDQISEIVLLSEVYVKRQLRQLQAGPSELSLLGDKVLDKIPPMLTLVLVFSHVARRLLVDKGHFGRTFSITFGGAEPLKAMAKELETKRDDLDKMAGVAFSEALGEMLQDVRLDDHAIRKALSGLDLSNQHLQRAIEELELVNQDVGSTVKEIKAEQSREREAAGKRMLDEEFNAQLRWLCVDLNGTFMKYDPLRIDVRKTCTEKDVEAYVAASLRGINRFDQVKRRRATMEITKRSAGMFRYANLAVEALKSPAALRVPFKQLMENLPNGITDLYHQQLRGLEPEQLEMFLAVLRWVICGEGCIPLALIADELEGRYLQDGHDGEGLWEASSGNQDVLHGDEDGRGPVDWVEKTASCGPQEIVSVCATSDTWTKRSQSMIHGHDSTKGREVPRYELTHWQYHVTAAENHWAEEERGSDEWRTVYGEIDKFLTTRRFSKPGKEGYYDLESSRTSIFPSTPPLNTEPFIIGHAAVNLLVEHGSDVNSRAWKGRSDGETPLWYLVNAGGPAALVESLLNHGADASVADEQGWTVLHEAIRAGNVEITRTILNHPSVSIAKMGSDKPLLSCVLGSPSMSEAIIKLLVAKGCDANSLGASRCTPRYRAAEMNDVVMARFFLESGAARANEAVDVEGRKALHEAIIQGSLDMVNLLIYHGAAALHEDKGLRNALCLVADAGAVETLAAVLRAIKGKSNLTSLLTKPDQDGNTLLHRCAANGSADIARLHLETGGGNPALTLRNREGNTPHGAAAGTPYEQRDSVVELSTQQWCALNVSNVELRRQTVEFHLRRGSPVPQLLQHRMLSLATQFASADVYQRLVELDDQIDWITDRHGWSRLMLALQNRQDDVVKILQPFGQTSLAADVTP</sequence>
<evidence type="ECO:0000313" key="6">
    <source>
        <dbReference type="EMBL" id="KAK4103408.1"/>
    </source>
</evidence>
<dbReference type="Proteomes" id="UP001305647">
    <property type="component" value="Unassembled WGS sequence"/>
</dbReference>
<dbReference type="InterPro" id="IPR036770">
    <property type="entry name" value="Ankyrin_rpt-contain_sf"/>
</dbReference>
<keyword evidence="1" id="KW-0677">Repeat</keyword>
<dbReference type="PANTHER" id="PTHR24123:SF33">
    <property type="entry name" value="PROTEIN HOS4"/>
    <property type="match status" value="1"/>
</dbReference>
<name>A0AAN6T3G1_9PEZI</name>
<keyword evidence="2 3" id="KW-0040">ANK repeat</keyword>
<reference evidence="6" key="2">
    <citation type="submission" date="2023-05" db="EMBL/GenBank/DDBJ databases">
        <authorList>
            <consortium name="Lawrence Berkeley National Laboratory"/>
            <person name="Steindorff A."/>
            <person name="Hensen N."/>
            <person name="Bonometti L."/>
            <person name="Westerberg I."/>
            <person name="Brannstrom I.O."/>
            <person name="Guillou S."/>
            <person name="Cros-Aarteil S."/>
            <person name="Calhoun S."/>
            <person name="Haridas S."/>
            <person name="Kuo A."/>
            <person name="Mondo S."/>
            <person name="Pangilinan J."/>
            <person name="Riley R."/>
            <person name="Labutti K."/>
            <person name="Andreopoulos B."/>
            <person name="Lipzen A."/>
            <person name="Chen C."/>
            <person name="Yanf M."/>
            <person name="Daum C."/>
            <person name="Ng V."/>
            <person name="Clum A."/>
            <person name="Ohm R."/>
            <person name="Martin F."/>
            <person name="Silar P."/>
            <person name="Natvig D."/>
            <person name="Lalanne C."/>
            <person name="Gautier V."/>
            <person name="Ament-Velasquez S.L."/>
            <person name="Kruys A."/>
            <person name="Hutchinson M.I."/>
            <person name="Powell A.J."/>
            <person name="Barry K."/>
            <person name="Miller A.N."/>
            <person name="Grigoriev I.V."/>
            <person name="Debuchy R."/>
            <person name="Gladieux P."/>
            <person name="Thoren M.H."/>
            <person name="Johannesson H."/>
        </authorList>
    </citation>
    <scope>NUCLEOTIDE SEQUENCE</scope>
    <source>
        <strain evidence="6">CBS 757.83</strain>
    </source>
</reference>
<evidence type="ECO:0000256" key="5">
    <source>
        <dbReference type="SAM" id="MobiDB-lite"/>
    </source>
</evidence>
<keyword evidence="7" id="KW-1185">Reference proteome</keyword>
<accession>A0AAN6T3G1</accession>
<feature type="repeat" description="ANK" evidence="3">
    <location>
        <begin position="775"/>
        <end position="807"/>
    </location>
</feature>
<evidence type="ECO:0000313" key="7">
    <source>
        <dbReference type="Proteomes" id="UP001305647"/>
    </source>
</evidence>
<evidence type="ECO:0000256" key="3">
    <source>
        <dbReference type="PROSITE-ProRule" id="PRU00023"/>
    </source>
</evidence>
<dbReference type="EMBL" id="MU863628">
    <property type="protein sequence ID" value="KAK4103408.1"/>
    <property type="molecule type" value="Genomic_DNA"/>
</dbReference>
<dbReference type="PROSITE" id="PS50297">
    <property type="entry name" value="ANK_REP_REGION"/>
    <property type="match status" value="2"/>
</dbReference>
<dbReference type="PANTHER" id="PTHR24123">
    <property type="entry name" value="ANKYRIN REPEAT-CONTAINING"/>
    <property type="match status" value="1"/>
</dbReference>
<evidence type="ECO:0000256" key="1">
    <source>
        <dbReference type="ARBA" id="ARBA00022737"/>
    </source>
</evidence>
<keyword evidence="4" id="KW-0175">Coiled coil</keyword>
<organism evidence="6 7">
    <name type="scientific">Parathielavia hyrcaniae</name>
    <dbReference type="NCBI Taxonomy" id="113614"/>
    <lineage>
        <taxon>Eukaryota</taxon>
        <taxon>Fungi</taxon>
        <taxon>Dikarya</taxon>
        <taxon>Ascomycota</taxon>
        <taxon>Pezizomycotina</taxon>
        <taxon>Sordariomycetes</taxon>
        <taxon>Sordariomycetidae</taxon>
        <taxon>Sordariales</taxon>
        <taxon>Chaetomiaceae</taxon>
        <taxon>Parathielavia</taxon>
    </lineage>
</organism>
<feature type="region of interest" description="Disordered" evidence="5">
    <location>
        <begin position="1"/>
        <end position="20"/>
    </location>
</feature>
<reference evidence="6" key="1">
    <citation type="journal article" date="2023" name="Mol. Phylogenet. Evol.">
        <title>Genome-scale phylogeny and comparative genomics of the fungal order Sordariales.</title>
        <authorList>
            <person name="Hensen N."/>
            <person name="Bonometti L."/>
            <person name="Westerberg I."/>
            <person name="Brannstrom I.O."/>
            <person name="Guillou S."/>
            <person name="Cros-Aarteil S."/>
            <person name="Calhoun S."/>
            <person name="Haridas S."/>
            <person name="Kuo A."/>
            <person name="Mondo S."/>
            <person name="Pangilinan J."/>
            <person name="Riley R."/>
            <person name="LaButti K."/>
            <person name="Andreopoulos B."/>
            <person name="Lipzen A."/>
            <person name="Chen C."/>
            <person name="Yan M."/>
            <person name="Daum C."/>
            <person name="Ng V."/>
            <person name="Clum A."/>
            <person name="Steindorff A."/>
            <person name="Ohm R.A."/>
            <person name="Martin F."/>
            <person name="Silar P."/>
            <person name="Natvig D.O."/>
            <person name="Lalanne C."/>
            <person name="Gautier V."/>
            <person name="Ament-Velasquez S.L."/>
            <person name="Kruys A."/>
            <person name="Hutchinson M.I."/>
            <person name="Powell A.J."/>
            <person name="Barry K."/>
            <person name="Miller A.N."/>
            <person name="Grigoriev I.V."/>
            <person name="Debuchy R."/>
            <person name="Gladieux P."/>
            <person name="Hiltunen Thoren M."/>
            <person name="Johannesson H."/>
        </authorList>
    </citation>
    <scope>NUCLEOTIDE SEQUENCE</scope>
    <source>
        <strain evidence="6">CBS 757.83</strain>
    </source>
</reference>
<dbReference type="Pfam" id="PF12796">
    <property type="entry name" value="Ank_2"/>
    <property type="match status" value="2"/>
</dbReference>
<dbReference type="AlphaFoldDB" id="A0AAN6T3G1"/>
<dbReference type="PROSITE" id="PS50088">
    <property type="entry name" value="ANK_REPEAT"/>
    <property type="match status" value="2"/>
</dbReference>
<evidence type="ECO:0000256" key="4">
    <source>
        <dbReference type="SAM" id="Coils"/>
    </source>
</evidence>
<feature type="repeat" description="ANK" evidence="3">
    <location>
        <begin position="638"/>
        <end position="671"/>
    </location>
</feature>
<dbReference type="Gene3D" id="1.25.40.20">
    <property type="entry name" value="Ankyrin repeat-containing domain"/>
    <property type="match status" value="2"/>
</dbReference>
<dbReference type="SUPFAM" id="SSF48403">
    <property type="entry name" value="Ankyrin repeat"/>
    <property type="match status" value="1"/>
</dbReference>
<dbReference type="SMART" id="SM00248">
    <property type="entry name" value="ANK"/>
    <property type="match status" value="8"/>
</dbReference>
<comment type="caution">
    <text evidence="6">The sequence shown here is derived from an EMBL/GenBank/DDBJ whole genome shotgun (WGS) entry which is preliminary data.</text>
</comment>
<feature type="coiled-coil region" evidence="4">
    <location>
        <begin position="51"/>
        <end position="78"/>
    </location>
</feature>
<evidence type="ECO:0000256" key="2">
    <source>
        <dbReference type="ARBA" id="ARBA00023043"/>
    </source>
</evidence>
<dbReference type="InterPro" id="IPR002110">
    <property type="entry name" value="Ankyrin_rpt"/>
</dbReference>
<protein>
    <submittedName>
        <fullName evidence="6">Uncharacterized protein</fullName>
    </submittedName>
</protein>
<proteinExistence type="predicted"/>
<dbReference type="InterPro" id="IPR051165">
    <property type="entry name" value="Multifunctional_ANK_Repeat"/>
</dbReference>
<gene>
    <name evidence="6" type="ORF">N658DRAFT_505110</name>
</gene>